<dbReference type="GO" id="GO:0006281">
    <property type="term" value="P:DNA repair"/>
    <property type="evidence" value="ECO:0007669"/>
    <property type="project" value="UniProtKB-KW"/>
</dbReference>
<evidence type="ECO:0000256" key="4">
    <source>
        <dbReference type="ARBA" id="ARBA00022723"/>
    </source>
</evidence>
<name>A0A1H9EHG1_9SPIR</name>
<dbReference type="GO" id="GO:0046872">
    <property type="term" value="F:metal ion binding"/>
    <property type="evidence" value="ECO:0007669"/>
    <property type="project" value="UniProtKB-KW"/>
</dbReference>
<dbReference type="PANTHER" id="PTHR15822">
    <property type="entry name" value="TRAF AND TNF RECEPTOR-ASSOCIATED PROTEIN"/>
    <property type="match status" value="1"/>
</dbReference>
<dbReference type="InterPro" id="IPR051547">
    <property type="entry name" value="TDP2-like"/>
</dbReference>
<dbReference type="InterPro" id="IPR036691">
    <property type="entry name" value="Endo/exonu/phosph_ase_sf"/>
</dbReference>
<keyword evidence="7" id="KW-0460">Magnesium</keyword>
<dbReference type="PANTHER" id="PTHR15822:SF4">
    <property type="entry name" value="TYROSYL-DNA PHOSPHODIESTERASE 2"/>
    <property type="match status" value="1"/>
</dbReference>
<evidence type="ECO:0000256" key="6">
    <source>
        <dbReference type="ARBA" id="ARBA00022801"/>
    </source>
</evidence>
<dbReference type="Pfam" id="PF03372">
    <property type="entry name" value="Exo_endo_phos"/>
    <property type="match status" value="1"/>
</dbReference>
<keyword evidence="8" id="KW-0234">DNA repair</keyword>
<gene>
    <name evidence="11" type="ORF">SAMN04487977_103158</name>
</gene>
<keyword evidence="11" id="KW-0255">Endonuclease</keyword>
<evidence type="ECO:0000259" key="10">
    <source>
        <dbReference type="Pfam" id="PF03372"/>
    </source>
</evidence>
<comment type="cofactor">
    <cofactor evidence="2">
        <name>Mg(2+)</name>
        <dbReference type="ChEBI" id="CHEBI:18420"/>
    </cofactor>
</comment>
<evidence type="ECO:0000256" key="2">
    <source>
        <dbReference type="ARBA" id="ARBA00001946"/>
    </source>
</evidence>
<sequence length="354" mass="39518">MFIIIPAAVICAPVLCVVLLFLFLTIIEYRPKPVEEVPFTSEKAMLSKGEPVSIMTWNIGFAGLGKNEDFFMDGGKMSKPDSKKTVENYFSGIKSIIGTHESDILFIQEIDTKSARTYKINQVEAMKNFTGKGKAFAYNYNCAFVPIPFPPMGRIQSGVAIYTDFETISAHRLALPVPFTWPTRVANLKRCILVTRIPVYENGGATGQELVLANFHLEAYDSGEGKIAQTKALKDFIDSEYAKGNYVIAGGDFNQKFPDSTAFPVISPDGWIPGQLDASITDGGWKFVYDDSKPTCRSLEAPYNDEKAKAHNWQYYVIDGFLISPNIEELSVNVIDEDFENSDHNPVYMNFILK</sequence>
<accession>A0A1H9EHG1</accession>
<organism evidence="11 12">
    <name type="scientific">Treponema bryantii</name>
    <dbReference type="NCBI Taxonomy" id="163"/>
    <lineage>
        <taxon>Bacteria</taxon>
        <taxon>Pseudomonadati</taxon>
        <taxon>Spirochaetota</taxon>
        <taxon>Spirochaetia</taxon>
        <taxon>Spirochaetales</taxon>
        <taxon>Treponemataceae</taxon>
        <taxon>Treponema</taxon>
    </lineage>
</organism>
<evidence type="ECO:0000256" key="3">
    <source>
        <dbReference type="ARBA" id="ARBA00022722"/>
    </source>
</evidence>
<proteinExistence type="predicted"/>
<keyword evidence="9" id="KW-1133">Transmembrane helix</keyword>
<evidence type="ECO:0000256" key="7">
    <source>
        <dbReference type="ARBA" id="ARBA00022842"/>
    </source>
</evidence>
<keyword evidence="4" id="KW-0479">Metal-binding</keyword>
<reference evidence="11 12" key="1">
    <citation type="submission" date="2016-10" db="EMBL/GenBank/DDBJ databases">
        <authorList>
            <person name="de Groot N.N."/>
        </authorList>
    </citation>
    <scope>NUCLEOTIDE SEQUENCE [LARGE SCALE GENOMIC DNA]</scope>
    <source>
        <strain evidence="11 12">B25</strain>
    </source>
</reference>
<dbReference type="Proteomes" id="UP000182360">
    <property type="component" value="Unassembled WGS sequence"/>
</dbReference>
<feature type="transmembrane region" description="Helical" evidence="9">
    <location>
        <begin position="7"/>
        <end position="27"/>
    </location>
</feature>
<feature type="domain" description="Endonuclease/exonuclease/phosphatase" evidence="10">
    <location>
        <begin position="55"/>
        <end position="260"/>
    </location>
</feature>
<evidence type="ECO:0000313" key="11">
    <source>
        <dbReference type="EMBL" id="SEQ24977.1"/>
    </source>
</evidence>
<dbReference type="AlphaFoldDB" id="A0A1H9EHG1"/>
<dbReference type="STRING" id="163.SAMN04487775_105102"/>
<dbReference type="EMBL" id="FOFU01000003">
    <property type="protein sequence ID" value="SEQ24977.1"/>
    <property type="molecule type" value="Genomic_DNA"/>
</dbReference>
<keyword evidence="9" id="KW-0472">Membrane</keyword>
<keyword evidence="12" id="KW-1185">Reference proteome</keyword>
<keyword evidence="3" id="KW-0540">Nuclease</keyword>
<keyword evidence="6" id="KW-0378">Hydrolase</keyword>
<evidence type="ECO:0000256" key="5">
    <source>
        <dbReference type="ARBA" id="ARBA00022763"/>
    </source>
</evidence>
<dbReference type="GO" id="GO:0004519">
    <property type="term" value="F:endonuclease activity"/>
    <property type="evidence" value="ECO:0007669"/>
    <property type="project" value="UniProtKB-KW"/>
</dbReference>
<evidence type="ECO:0000256" key="8">
    <source>
        <dbReference type="ARBA" id="ARBA00023204"/>
    </source>
</evidence>
<keyword evidence="11" id="KW-0269">Exonuclease</keyword>
<dbReference type="Gene3D" id="3.60.10.10">
    <property type="entry name" value="Endonuclease/exonuclease/phosphatase"/>
    <property type="match status" value="1"/>
</dbReference>
<protein>
    <submittedName>
        <fullName evidence="11">Endonuclease/Exonuclease/phosphatase family protein</fullName>
    </submittedName>
</protein>
<comment type="cofactor">
    <cofactor evidence="1">
        <name>Mn(2+)</name>
        <dbReference type="ChEBI" id="CHEBI:29035"/>
    </cofactor>
</comment>
<evidence type="ECO:0000256" key="9">
    <source>
        <dbReference type="SAM" id="Phobius"/>
    </source>
</evidence>
<keyword evidence="5" id="KW-0227">DNA damage</keyword>
<evidence type="ECO:0000256" key="1">
    <source>
        <dbReference type="ARBA" id="ARBA00001936"/>
    </source>
</evidence>
<keyword evidence="9" id="KW-0812">Transmembrane</keyword>
<dbReference type="GO" id="GO:0004527">
    <property type="term" value="F:exonuclease activity"/>
    <property type="evidence" value="ECO:0007669"/>
    <property type="project" value="UniProtKB-KW"/>
</dbReference>
<evidence type="ECO:0000313" key="12">
    <source>
        <dbReference type="Proteomes" id="UP000182360"/>
    </source>
</evidence>
<dbReference type="SUPFAM" id="SSF56219">
    <property type="entry name" value="DNase I-like"/>
    <property type="match status" value="1"/>
</dbReference>
<dbReference type="InterPro" id="IPR005135">
    <property type="entry name" value="Endo/exonuclease/phosphatase"/>
</dbReference>